<reference evidence="2 3" key="1">
    <citation type="journal article" date="2022" name="DNA Res.">
        <title>Genome analysis of five recently described species of the CUG-Ser clade uncovers Candida theae as a new hybrid lineage with pathogenic potential in the Candida parapsilosis species complex.</title>
        <authorList>
            <person name="Mixao V."/>
            <person name="Del Olmo V."/>
            <person name="Hegedusova E."/>
            <person name="Saus E."/>
            <person name="Pryszcz L."/>
            <person name="Cillingova A."/>
            <person name="Nosek J."/>
            <person name="Gabaldon T."/>
        </authorList>
    </citation>
    <scope>NUCLEOTIDE SEQUENCE [LARGE SCALE GENOMIC DNA]</scope>
    <source>
        <strain evidence="2 3">CBS 12239</strain>
    </source>
</reference>
<gene>
    <name evidence="2" type="ORF">KGF57_003107</name>
</gene>
<dbReference type="EMBL" id="JAIHNG010000120">
    <property type="protein sequence ID" value="KAI5957840.1"/>
    <property type="molecule type" value="Genomic_DNA"/>
</dbReference>
<dbReference type="Proteomes" id="UP001204833">
    <property type="component" value="Unassembled WGS sequence"/>
</dbReference>
<dbReference type="AlphaFoldDB" id="A0AAD5BE22"/>
<organism evidence="2 3">
    <name type="scientific">Candida theae</name>
    <dbReference type="NCBI Taxonomy" id="1198502"/>
    <lineage>
        <taxon>Eukaryota</taxon>
        <taxon>Fungi</taxon>
        <taxon>Dikarya</taxon>
        <taxon>Ascomycota</taxon>
        <taxon>Saccharomycotina</taxon>
        <taxon>Pichiomycetes</taxon>
        <taxon>Debaryomycetaceae</taxon>
        <taxon>Candida/Lodderomyces clade</taxon>
        <taxon>Candida</taxon>
    </lineage>
</organism>
<protein>
    <submittedName>
        <fullName evidence="2">Uncharacterized protein</fullName>
    </submittedName>
</protein>
<dbReference type="RefSeq" id="XP_051608543.1">
    <property type="nucleotide sequence ID" value="XM_051752492.1"/>
</dbReference>
<sequence length="136" mass="15284">MAGLSQEFVGIYVNTVIENTMSSSEARSMRKPWNKLESESDSESDSESESYFCKGRGKLDNTRKSQIGKNCKQTSPKIRGQHSSIQGRNYIDNIKSLLCRKVQKVKEGTEREKIALITITPIVETTSYSETVSPKN</sequence>
<feature type="compositionally biased region" description="Acidic residues" evidence="1">
    <location>
        <begin position="39"/>
        <end position="48"/>
    </location>
</feature>
<comment type="caution">
    <text evidence="2">The sequence shown here is derived from an EMBL/GenBank/DDBJ whole genome shotgun (WGS) entry which is preliminary data.</text>
</comment>
<feature type="compositionally biased region" description="Polar residues" evidence="1">
    <location>
        <begin position="64"/>
        <end position="83"/>
    </location>
</feature>
<dbReference type="GeneID" id="76151166"/>
<evidence type="ECO:0000256" key="1">
    <source>
        <dbReference type="SAM" id="MobiDB-lite"/>
    </source>
</evidence>
<keyword evidence="3" id="KW-1185">Reference proteome</keyword>
<evidence type="ECO:0000313" key="3">
    <source>
        <dbReference type="Proteomes" id="UP001204833"/>
    </source>
</evidence>
<proteinExistence type="predicted"/>
<accession>A0AAD5BE22</accession>
<evidence type="ECO:0000313" key="2">
    <source>
        <dbReference type="EMBL" id="KAI5957840.1"/>
    </source>
</evidence>
<feature type="region of interest" description="Disordered" evidence="1">
    <location>
        <begin position="21"/>
        <end position="83"/>
    </location>
</feature>
<name>A0AAD5BE22_9ASCO</name>